<evidence type="ECO:0000313" key="1">
    <source>
        <dbReference type="EMBL" id="MXP79127.1"/>
    </source>
</evidence>
<dbReference type="RefSeq" id="WP_159757778.1">
    <property type="nucleotide sequence ID" value="NZ_WUQX01000003.1"/>
</dbReference>
<keyword evidence="1" id="KW-0614">Plasmid</keyword>
<dbReference type="Proteomes" id="UP000460412">
    <property type="component" value="Unassembled WGS sequence"/>
</dbReference>
<gene>
    <name evidence="1" type="ORF">GN277_28650</name>
</gene>
<reference evidence="1 2" key="1">
    <citation type="submission" date="2019-12" db="EMBL/GenBank/DDBJ databases">
        <title>Sporaefaciens musculi gen. nov., sp. nov., a novel bacterium isolated from the caecum of an obese mouse.</title>
        <authorList>
            <person name="Rasmussen T.S."/>
            <person name="Streidl T."/>
            <person name="Hitch T.C.A."/>
            <person name="Wortmann E."/>
            <person name="Deptula P."/>
            <person name="Hansen M."/>
            <person name="Nielsen D.S."/>
            <person name="Clavel T."/>
            <person name="Vogensen F.K."/>
        </authorList>
    </citation>
    <scope>NUCLEOTIDE SEQUENCE [LARGE SCALE GENOMIC DNA]</scope>
    <source>
        <strain evidence="1 2">WCA-9-b2</strain>
        <plasmid evidence="1">unnamed</plasmid>
    </source>
</reference>
<sequence length="88" mass="10494">MAASKRLCPRRIPKKRNQDAYGKQDLFAVVIAFRYLLTKEDFSNFKRKLVLEIGKLNKKFIYITETELLEQMGFPNNWKNIARYHTIL</sequence>
<evidence type="ECO:0000313" key="2">
    <source>
        <dbReference type="Proteomes" id="UP000460412"/>
    </source>
</evidence>
<dbReference type="AlphaFoldDB" id="A0A7X3MMW7"/>
<geneLocation type="plasmid" evidence="1">
    <name>unnamed</name>
</geneLocation>
<name>A0A7X3MMW7_9FIRM</name>
<dbReference type="EMBL" id="WUQX01000003">
    <property type="protein sequence ID" value="MXP79127.1"/>
    <property type="molecule type" value="Genomic_DNA"/>
</dbReference>
<accession>A0A7X3MMW7</accession>
<keyword evidence="2" id="KW-1185">Reference proteome</keyword>
<proteinExistence type="predicted"/>
<comment type="caution">
    <text evidence="1">The sequence shown here is derived from an EMBL/GenBank/DDBJ whole genome shotgun (WGS) entry which is preliminary data.</text>
</comment>
<protein>
    <submittedName>
        <fullName evidence="1">Uncharacterized protein</fullName>
    </submittedName>
</protein>
<organism evidence="1 2">
    <name type="scientific">Sporofaciens musculi</name>
    <dbReference type="NCBI Taxonomy" id="2681861"/>
    <lineage>
        <taxon>Bacteria</taxon>
        <taxon>Bacillati</taxon>
        <taxon>Bacillota</taxon>
        <taxon>Clostridia</taxon>
        <taxon>Lachnospirales</taxon>
        <taxon>Lachnospiraceae</taxon>
        <taxon>Sporofaciens</taxon>
    </lineage>
</organism>